<keyword evidence="7 14" id="KW-0067">ATP-binding</keyword>
<dbReference type="PROSITE" id="PS51217">
    <property type="entry name" value="UVRD_HELICASE_CTER"/>
    <property type="match status" value="1"/>
</dbReference>
<evidence type="ECO:0000313" key="17">
    <source>
        <dbReference type="EMBL" id="PWB86961.1"/>
    </source>
</evidence>
<dbReference type="EMBL" id="MZGU01000002">
    <property type="protein sequence ID" value="PWB86961.1"/>
    <property type="molecule type" value="Genomic_DNA"/>
</dbReference>
<keyword evidence="9" id="KW-0234">DNA repair</keyword>
<comment type="catalytic activity">
    <reaction evidence="11">
        <text>Couples ATP hydrolysis with the unwinding of duplex DNA by translocating in the 3'-5' direction.</text>
        <dbReference type="EC" id="5.6.2.4"/>
    </reaction>
</comment>
<reference evidence="17 18" key="1">
    <citation type="submission" date="2017-03" db="EMBL/GenBank/DDBJ databases">
        <title>Genome sequence of Methanobrevibacter wosei.</title>
        <authorList>
            <person name="Poehlein A."/>
            <person name="Seedorf H."/>
            <person name="Daniel R."/>
        </authorList>
    </citation>
    <scope>NUCLEOTIDE SEQUENCE [LARGE SCALE GENOMIC DNA]</scope>
    <source>
        <strain evidence="17 18">DSM 11979</strain>
    </source>
</reference>
<evidence type="ECO:0000256" key="6">
    <source>
        <dbReference type="ARBA" id="ARBA00022839"/>
    </source>
</evidence>
<evidence type="ECO:0000256" key="4">
    <source>
        <dbReference type="ARBA" id="ARBA00022801"/>
    </source>
</evidence>
<dbReference type="Pfam" id="PF13361">
    <property type="entry name" value="UvrD_C"/>
    <property type="match status" value="1"/>
</dbReference>
<evidence type="ECO:0000256" key="8">
    <source>
        <dbReference type="ARBA" id="ARBA00023125"/>
    </source>
</evidence>
<dbReference type="PROSITE" id="PS51198">
    <property type="entry name" value="UVRD_HELICASE_ATP_BIND"/>
    <property type="match status" value="1"/>
</dbReference>
<dbReference type="InterPro" id="IPR000212">
    <property type="entry name" value="DNA_helicase_UvrD/REP"/>
</dbReference>
<dbReference type="SUPFAM" id="SSF52980">
    <property type="entry name" value="Restriction endonuclease-like"/>
    <property type="match status" value="1"/>
</dbReference>
<dbReference type="RefSeq" id="WP_116668912.1">
    <property type="nucleotide sequence ID" value="NZ_MZGU01000002.1"/>
</dbReference>
<dbReference type="Gene3D" id="1.10.486.10">
    <property type="entry name" value="PCRA, domain 4"/>
    <property type="match status" value="1"/>
</dbReference>
<evidence type="ECO:0000256" key="12">
    <source>
        <dbReference type="ARBA" id="ARBA00034808"/>
    </source>
</evidence>
<evidence type="ECO:0000256" key="13">
    <source>
        <dbReference type="ARBA" id="ARBA00048988"/>
    </source>
</evidence>
<dbReference type="Pfam" id="PF12705">
    <property type="entry name" value="PDDEXK_1"/>
    <property type="match status" value="1"/>
</dbReference>
<evidence type="ECO:0000256" key="7">
    <source>
        <dbReference type="ARBA" id="ARBA00022840"/>
    </source>
</evidence>
<sequence>MSIELNPEQKEAVTYLGPKPLLIEAGPGSGKTRVLIERIKFLLNHGIEPSSMLIITFTKKAAHELKERLNNDNIAQSVINEMQISTIHSFCLKLLADSNINIFNIYDEKELIMFLSQHKKELGFTGEFYIPNSQLKDVVKKYDEYSLFDVDVNGLCDYIHENHPYSKEYADFVKREFRQKGKFPRKALKYDKKVKKGERNLEDDWYDAKYFKIAESYPKFLKLLKKNNLSTYDLLQKEALNYLIKNPKTQYTNILIDEFQDTDPIQIQIFEILLGEILKNKGSFTVVGDADQKIYGFRGATGDYFEYLHSRYSCKNLALNYNYRSTDDIISISNNFIKHQRSKTSQKMLKGFREINKDSFYMITSSDKRSIKVSESENIGHLIKYLVDVKGLKYSDIAVLYRSLKNDSEHLVNYLKKNNIPFQMSGLADLELKDEIQIILTLFYYIVDFTSKVPLRNSWSGKWLSLETLAESELINLSERTSDILIKKQEEYEEDAFNLFKDMYLEEFGEKTRIRSFNGIFTNPQVPDEFIEKLFDNIEKPTLELSQLENWGITDEDDLKFFEKFNLIRNQVTALPDIRQINDEEYLNEVMEVFKEQFNMESIPTILDIFYEILELCGFLENFQENVFKNIGRFSEILYEYETVVSKYDFVGLFWYLSSNLRDYESSVSKDKGVFLSTIHKSKGLEFPVVIVASIRDGALPKEFTNPLENRFKNGSAIYYTPSEYLKHKNLTLDEEEAEHQREEERILYVAITRAEDIVILSLNEIENQLPEIGQNLVENNDECLKELTLDNLDELPQIESSDVDNSGEKLDLSYTGLNDYQMCPLKYNLIYNYGFKQSDSEDISYGLIMHEIFNIINKELKDYGKMPNESEIRKIAEKSYHKEQNIIHNSEELNSIVTAVNEYYEKIGSKIKVLESEYDFNIRKDSYNLKGAIDLLYETSEGKIGILDYKNSEDGESKKWKYEKQLSTYILALKNDAKYKDIKVDEAKIYTMKDSNLIDIEINDTDSYNLNIDKAASKIENNNFKPHESAACDYCKFKFFCNK</sequence>
<keyword evidence="1" id="KW-0540">Nuclease</keyword>
<dbReference type="OrthoDB" id="203178at2157"/>
<dbReference type="InterPro" id="IPR011604">
    <property type="entry name" value="PDDEXK-like_dom_sf"/>
</dbReference>
<keyword evidence="4 14" id="KW-0378">Hydrolase</keyword>
<dbReference type="GO" id="GO:0043138">
    <property type="term" value="F:3'-5' DNA helicase activity"/>
    <property type="evidence" value="ECO:0007669"/>
    <property type="project" value="UniProtKB-EC"/>
</dbReference>
<name>A0A2U1S946_9EURY</name>
<dbReference type="SUPFAM" id="SSF52540">
    <property type="entry name" value="P-loop containing nucleoside triphosphate hydrolases"/>
    <property type="match status" value="1"/>
</dbReference>
<evidence type="ECO:0000256" key="9">
    <source>
        <dbReference type="ARBA" id="ARBA00023204"/>
    </source>
</evidence>
<evidence type="ECO:0000256" key="11">
    <source>
        <dbReference type="ARBA" id="ARBA00034617"/>
    </source>
</evidence>
<dbReference type="GO" id="GO:0000725">
    <property type="term" value="P:recombinational repair"/>
    <property type="evidence" value="ECO:0007669"/>
    <property type="project" value="TreeGrafter"/>
</dbReference>
<organism evidence="17 18">
    <name type="scientific">Methanobrevibacter woesei</name>
    <dbReference type="NCBI Taxonomy" id="190976"/>
    <lineage>
        <taxon>Archaea</taxon>
        <taxon>Methanobacteriati</taxon>
        <taxon>Methanobacteriota</taxon>
        <taxon>Methanomada group</taxon>
        <taxon>Methanobacteria</taxon>
        <taxon>Methanobacteriales</taxon>
        <taxon>Methanobacteriaceae</taxon>
        <taxon>Methanobrevibacter</taxon>
    </lineage>
</organism>
<keyword evidence="18" id="KW-1185">Reference proteome</keyword>
<dbReference type="InterPro" id="IPR027417">
    <property type="entry name" value="P-loop_NTPase"/>
</dbReference>
<dbReference type="GO" id="GO:0004527">
    <property type="term" value="F:exonuclease activity"/>
    <property type="evidence" value="ECO:0007669"/>
    <property type="project" value="UniProtKB-KW"/>
</dbReference>
<accession>A0A2U1S946</accession>
<dbReference type="InterPro" id="IPR014016">
    <property type="entry name" value="UvrD-like_ATP-bd"/>
</dbReference>
<evidence type="ECO:0000313" key="18">
    <source>
        <dbReference type="Proteomes" id="UP000245577"/>
    </source>
</evidence>
<comment type="caution">
    <text evidence="17">The sequence shown here is derived from an EMBL/GenBank/DDBJ whole genome shotgun (WGS) entry which is preliminary data.</text>
</comment>
<dbReference type="InterPro" id="IPR038726">
    <property type="entry name" value="PDDEXK_AddAB-type"/>
</dbReference>
<feature type="binding site" evidence="14">
    <location>
        <begin position="25"/>
        <end position="32"/>
    </location>
    <ligand>
        <name>ATP</name>
        <dbReference type="ChEBI" id="CHEBI:30616"/>
    </ligand>
</feature>
<dbReference type="AlphaFoldDB" id="A0A2U1S946"/>
<dbReference type="GO" id="GO:0003677">
    <property type="term" value="F:DNA binding"/>
    <property type="evidence" value="ECO:0007669"/>
    <property type="project" value="UniProtKB-KW"/>
</dbReference>
<evidence type="ECO:0000256" key="1">
    <source>
        <dbReference type="ARBA" id="ARBA00022722"/>
    </source>
</evidence>
<dbReference type="InterPro" id="IPR011335">
    <property type="entry name" value="Restrct_endonuc-II-like"/>
</dbReference>
<gene>
    <name evidence="17" type="primary">uvrD1</name>
    <name evidence="17" type="ORF">MBBWO_00750</name>
</gene>
<evidence type="ECO:0000256" key="5">
    <source>
        <dbReference type="ARBA" id="ARBA00022806"/>
    </source>
</evidence>
<dbReference type="EC" id="5.6.2.4" evidence="12"/>
<dbReference type="Proteomes" id="UP000245577">
    <property type="component" value="Unassembled WGS sequence"/>
</dbReference>
<dbReference type="GO" id="GO:0016887">
    <property type="term" value="F:ATP hydrolysis activity"/>
    <property type="evidence" value="ECO:0007669"/>
    <property type="project" value="RHEA"/>
</dbReference>
<keyword evidence="2 14" id="KW-0547">Nucleotide-binding</keyword>
<dbReference type="Pfam" id="PF00580">
    <property type="entry name" value="UvrD-helicase"/>
    <property type="match status" value="1"/>
</dbReference>
<evidence type="ECO:0000256" key="14">
    <source>
        <dbReference type="PROSITE-ProRule" id="PRU00560"/>
    </source>
</evidence>
<evidence type="ECO:0000256" key="3">
    <source>
        <dbReference type="ARBA" id="ARBA00022763"/>
    </source>
</evidence>
<evidence type="ECO:0000259" key="15">
    <source>
        <dbReference type="PROSITE" id="PS51198"/>
    </source>
</evidence>
<keyword evidence="8" id="KW-0238">DNA-binding</keyword>
<keyword evidence="5 14" id="KW-0347">Helicase</keyword>
<dbReference type="PANTHER" id="PTHR11070:SF2">
    <property type="entry name" value="ATP-DEPENDENT DNA HELICASE SRS2"/>
    <property type="match status" value="1"/>
</dbReference>
<dbReference type="Gene3D" id="3.90.320.10">
    <property type="match status" value="1"/>
</dbReference>
<proteinExistence type="predicted"/>
<feature type="domain" description="UvrD-like helicase ATP-binding" evidence="15">
    <location>
        <begin position="4"/>
        <end position="326"/>
    </location>
</feature>
<dbReference type="PANTHER" id="PTHR11070">
    <property type="entry name" value="UVRD / RECB / PCRA DNA HELICASE FAMILY MEMBER"/>
    <property type="match status" value="1"/>
</dbReference>
<comment type="catalytic activity">
    <reaction evidence="13">
        <text>ATP + H2O = ADP + phosphate + H(+)</text>
        <dbReference type="Rhea" id="RHEA:13065"/>
        <dbReference type="ChEBI" id="CHEBI:15377"/>
        <dbReference type="ChEBI" id="CHEBI:15378"/>
        <dbReference type="ChEBI" id="CHEBI:30616"/>
        <dbReference type="ChEBI" id="CHEBI:43474"/>
        <dbReference type="ChEBI" id="CHEBI:456216"/>
        <dbReference type="EC" id="5.6.2.4"/>
    </reaction>
</comment>
<dbReference type="Gene3D" id="3.40.50.300">
    <property type="entry name" value="P-loop containing nucleotide triphosphate hydrolases"/>
    <property type="match status" value="4"/>
</dbReference>
<evidence type="ECO:0000259" key="16">
    <source>
        <dbReference type="PROSITE" id="PS51217"/>
    </source>
</evidence>
<evidence type="ECO:0000256" key="2">
    <source>
        <dbReference type="ARBA" id="ARBA00022741"/>
    </source>
</evidence>
<protein>
    <recommendedName>
        <fullName evidence="12">DNA 3'-5' helicase</fullName>
        <ecNumber evidence="12">5.6.2.4</ecNumber>
    </recommendedName>
</protein>
<dbReference type="GO" id="GO:0005524">
    <property type="term" value="F:ATP binding"/>
    <property type="evidence" value="ECO:0007669"/>
    <property type="project" value="UniProtKB-UniRule"/>
</dbReference>
<evidence type="ECO:0000256" key="10">
    <source>
        <dbReference type="ARBA" id="ARBA00023235"/>
    </source>
</evidence>
<dbReference type="CDD" id="cd17932">
    <property type="entry name" value="DEXQc_UvrD"/>
    <property type="match status" value="1"/>
</dbReference>
<keyword evidence="3" id="KW-0227">DNA damage</keyword>
<keyword evidence="10" id="KW-0413">Isomerase</keyword>
<dbReference type="InterPro" id="IPR014017">
    <property type="entry name" value="DNA_helicase_UvrD-like_C"/>
</dbReference>
<feature type="domain" description="UvrD-like helicase C-terminal" evidence="16">
    <location>
        <begin position="327"/>
        <end position="684"/>
    </location>
</feature>
<keyword evidence="6" id="KW-0269">Exonuclease</keyword>